<evidence type="ECO:0000256" key="1">
    <source>
        <dbReference type="SAM" id="SignalP"/>
    </source>
</evidence>
<comment type="caution">
    <text evidence="2">The sequence shown here is derived from an EMBL/GenBank/DDBJ whole genome shotgun (WGS) entry which is preliminary data.</text>
</comment>
<dbReference type="Gene3D" id="3.30.450.150">
    <property type="entry name" value="Haem-degrading domain"/>
    <property type="match status" value="1"/>
</dbReference>
<evidence type="ECO:0000313" key="2">
    <source>
        <dbReference type="EMBL" id="MYN08826.1"/>
    </source>
</evidence>
<keyword evidence="3" id="KW-1185">Reference proteome</keyword>
<sequence>MLAAAALLGAASSALASENAAATAAASTASEASYAVRLMTPETALKAASAALASCRSAGFQVAVAVVDRSGLIQAVLRDRFAGAHTPETAINKAWTAASFKMNTTALAQATQSGTASSGIRQIPRVTAVGGGLLIEAAGAPYGAIGVSGAPAGDLDDKCARAGLDAVLDDLNL</sequence>
<dbReference type="InterPro" id="IPR052517">
    <property type="entry name" value="GlcG_carb_metab_protein"/>
</dbReference>
<dbReference type="InterPro" id="IPR005624">
    <property type="entry name" value="PduO/GlcC-like"/>
</dbReference>
<dbReference type="SUPFAM" id="SSF143744">
    <property type="entry name" value="GlcG-like"/>
    <property type="match status" value="1"/>
</dbReference>
<proteinExistence type="predicted"/>
<name>A0A7X4HCP2_9BURK</name>
<gene>
    <name evidence="2" type="ORF">GTP77_15965</name>
</gene>
<dbReference type="Proteomes" id="UP000450676">
    <property type="component" value="Unassembled WGS sequence"/>
</dbReference>
<dbReference type="Pfam" id="PF03928">
    <property type="entry name" value="HbpS-like"/>
    <property type="match status" value="1"/>
</dbReference>
<evidence type="ECO:0000313" key="3">
    <source>
        <dbReference type="Proteomes" id="UP000450676"/>
    </source>
</evidence>
<organism evidence="2 3">
    <name type="scientific">Pseudoduganella aquatica</name>
    <dbReference type="NCBI Taxonomy" id="2660641"/>
    <lineage>
        <taxon>Bacteria</taxon>
        <taxon>Pseudomonadati</taxon>
        <taxon>Pseudomonadota</taxon>
        <taxon>Betaproteobacteria</taxon>
        <taxon>Burkholderiales</taxon>
        <taxon>Oxalobacteraceae</taxon>
        <taxon>Telluria group</taxon>
        <taxon>Pseudoduganella</taxon>
    </lineage>
</organism>
<dbReference type="PANTHER" id="PTHR34309:SF10">
    <property type="entry name" value="SLR1406 PROTEIN"/>
    <property type="match status" value="1"/>
</dbReference>
<dbReference type="AlphaFoldDB" id="A0A7X4HCP2"/>
<dbReference type="InterPro" id="IPR038084">
    <property type="entry name" value="PduO/GlcC-like_sf"/>
</dbReference>
<protein>
    <submittedName>
        <fullName evidence="2">Heme-binding protein</fullName>
    </submittedName>
</protein>
<reference evidence="2 3" key="1">
    <citation type="submission" date="2019-12" db="EMBL/GenBank/DDBJ databases">
        <title>Novel species isolated from a subtropical stream in China.</title>
        <authorList>
            <person name="Lu H."/>
        </authorList>
    </citation>
    <scope>NUCLEOTIDE SEQUENCE [LARGE SCALE GENOMIC DNA]</scope>
    <source>
        <strain evidence="2 3">FT127W</strain>
    </source>
</reference>
<dbReference type="EMBL" id="WWCU01000017">
    <property type="protein sequence ID" value="MYN08826.1"/>
    <property type="molecule type" value="Genomic_DNA"/>
</dbReference>
<dbReference type="PANTHER" id="PTHR34309">
    <property type="entry name" value="SLR1406 PROTEIN"/>
    <property type="match status" value="1"/>
</dbReference>
<feature type="chain" id="PRO_5030585145" evidence="1">
    <location>
        <begin position="17"/>
        <end position="173"/>
    </location>
</feature>
<accession>A0A7X4HCP2</accession>
<feature type="signal peptide" evidence="1">
    <location>
        <begin position="1"/>
        <end position="16"/>
    </location>
</feature>
<keyword evidence="1" id="KW-0732">Signal</keyword>